<proteinExistence type="inferred from homology"/>
<dbReference type="InParanoid" id="Q5KPQ1"/>
<dbReference type="Pfam" id="PF10183">
    <property type="entry name" value="ESSS"/>
    <property type="match status" value="1"/>
</dbReference>
<dbReference type="OrthoDB" id="2147978at2759"/>
<comment type="function">
    <text evidence="1">Accessory subunit of the mitochondrial membrane respiratory chain NADH dehydrogenase (Complex I), that is believed not to be involved in catalysis. Complex I functions in the transfer of electrons from NADH to the respiratory chain. The immediate electron acceptor for the enzyme is believed to be ubiquinone.</text>
</comment>
<evidence type="ECO:0000256" key="17">
    <source>
        <dbReference type="SAM" id="MobiDB-lite"/>
    </source>
</evidence>
<dbReference type="AlphaFoldDB" id="Q5KPQ1"/>
<dbReference type="KEGG" id="cne:CNA01950"/>
<dbReference type="VEuPathDB" id="FungiDB:CNA01950"/>
<evidence type="ECO:0000256" key="7">
    <source>
        <dbReference type="ARBA" id="ARBA00022692"/>
    </source>
</evidence>
<dbReference type="InterPro" id="IPR019329">
    <property type="entry name" value="NADH_UbQ_OxRdtase_ESSS_su"/>
</dbReference>
<dbReference type="GeneID" id="3253753"/>
<keyword evidence="7 18" id="KW-0812">Transmembrane</keyword>
<reference evidence="19 20" key="1">
    <citation type="journal article" date="2005" name="Science">
        <title>The genome of the basidiomycetous yeast and human pathogen Cryptococcus neoformans.</title>
        <authorList>
            <person name="Loftus B.J."/>
            <person name="Fung E."/>
            <person name="Roncaglia P."/>
            <person name="Rowley D."/>
            <person name="Amedeo P."/>
            <person name="Bruno D."/>
            <person name="Vamathevan J."/>
            <person name="Miranda M."/>
            <person name="Anderson I.J."/>
            <person name="Fraser J.A."/>
            <person name="Allen J.E."/>
            <person name="Bosdet I.E."/>
            <person name="Brent M.R."/>
            <person name="Chiu R."/>
            <person name="Doering T.L."/>
            <person name="Donlin M.J."/>
            <person name="D'Souza C.A."/>
            <person name="Fox D.S."/>
            <person name="Grinberg V."/>
            <person name="Fu J."/>
            <person name="Fukushima M."/>
            <person name="Haas B.J."/>
            <person name="Huang J.C."/>
            <person name="Janbon G."/>
            <person name="Jones S.J."/>
            <person name="Koo H.L."/>
            <person name="Krzywinski M.I."/>
            <person name="Kwon-Chung J.K."/>
            <person name="Lengeler K.B."/>
            <person name="Maiti R."/>
            <person name="Marra M.A."/>
            <person name="Marra R.E."/>
            <person name="Mathewson C.A."/>
            <person name="Mitchell T.G."/>
            <person name="Pertea M."/>
            <person name="Riggs F.R."/>
            <person name="Salzberg S.L."/>
            <person name="Schein J.E."/>
            <person name="Shvartsbeyn A."/>
            <person name="Shin H."/>
            <person name="Shumway M."/>
            <person name="Specht C.A."/>
            <person name="Suh B.B."/>
            <person name="Tenney A."/>
            <person name="Utterback T.R."/>
            <person name="Wickes B.L."/>
            <person name="Wortman J.R."/>
            <person name="Wye N.H."/>
            <person name="Kronstad J.W."/>
            <person name="Lodge J.K."/>
            <person name="Heitman J."/>
            <person name="Davis R.W."/>
            <person name="Fraser C.M."/>
            <person name="Hyman R.W."/>
        </authorList>
    </citation>
    <scope>NUCLEOTIDE SEQUENCE [LARGE SCALE GENOMIC DNA]</scope>
    <source>
        <strain evidence="20">JEC21 / ATCC MYA-565</strain>
    </source>
</reference>
<evidence type="ECO:0000256" key="14">
    <source>
        <dbReference type="ARBA" id="ARBA00030753"/>
    </source>
</evidence>
<dbReference type="STRING" id="214684.Q5KPQ1"/>
<comment type="subunit">
    <text evidence="16">Complex I is composed of 45 different subunits. Interacts with BCAP31.</text>
</comment>
<dbReference type="PaxDb" id="214684-Q5KPQ1"/>
<evidence type="ECO:0000256" key="18">
    <source>
        <dbReference type="SAM" id="Phobius"/>
    </source>
</evidence>
<evidence type="ECO:0000256" key="3">
    <source>
        <dbReference type="ARBA" id="ARBA00008915"/>
    </source>
</evidence>
<dbReference type="Proteomes" id="UP000002149">
    <property type="component" value="Chromosome 1"/>
</dbReference>
<keyword evidence="10" id="KW-0249">Electron transport</keyword>
<keyword evidence="9" id="KW-0809">Transit peptide</keyword>
<dbReference type="GO" id="GO:0005743">
    <property type="term" value="C:mitochondrial inner membrane"/>
    <property type="evidence" value="ECO:0007669"/>
    <property type="project" value="UniProtKB-SubCell"/>
</dbReference>
<keyword evidence="8" id="KW-0999">Mitochondrion inner membrane</keyword>
<feature type="transmembrane region" description="Helical" evidence="18">
    <location>
        <begin position="61"/>
        <end position="79"/>
    </location>
</feature>
<keyword evidence="12" id="KW-0496">Mitochondrion</keyword>
<dbReference type="EMBL" id="AE017341">
    <property type="protein sequence ID" value="AAW40754.1"/>
    <property type="molecule type" value="Genomic_DNA"/>
</dbReference>
<evidence type="ECO:0000256" key="9">
    <source>
        <dbReference type="ARBA" id="ARBA00022946"/>
    </source>
</evidence>
<evidence type="ECO:0000256" key="15">
    <source>
        <dbReference type="ARBA" id="ARBA00031387"/>
    </source>
</evidence>
<protein>
    <recommendedName>
        <fullName evidence="4">NADH dehydrogenase [ubiquinone] 1 beta subcomplex subunit 11, mitochondrial</fullName>
    </recommendedName>
    <alternativeName>
        <fullName evidence="15">Complex I-ESSS</fullName>
    </alternativeName>
    <alternativeName>
        <fullName evidence="14">NADH-ubiquinone oxidoreductase ESSS subunit</fullName>
    </alternativeName>
</protein>
<comment type="subcellular location">
    <subcellularLocation>
        <location evidence="2">Mitochondrion inner membrane</location>
        <topology evidence="2">Single-pass membrane protein</topology>
    </subcellularLocation>
</comment>
<dbReference type="PANTHER" id="PTHR40637">
    <property type="entry name" value="ESSS SUBUNIT OF NADH:UBIQUINONE OXIDOREDUCTASE (COMPLEX I) PROTEIN"/>
    <property type="match status" value="1"/>
</dbReference>
<name>Q5KPQ1_CRYD1</name>
<feature type="compositionally biased region" description="Low complexity" evidence="17">
    <location>
        <begin position="11"/>
        <end position="24"/>
    </location>
</feature>
<evidence type="ECO:0000256" key="10">
    <source>
        <dbReference type="ARBA" id="ARBA00022982"/>
    </source>
</evidence>
<evidence type="ECO:0000256" key="5">
    <source>
        <dbReference type="ARBA" id="ARBA00022448"/>
    </source>
</evidence>
<organism evidence="19 20">
    <name type="scientific">Cryptococcus deneoformans (strain JEC21 / ATCC MYA-565)</name>
    <name type="common">Cryptococcus neoformans var. neoformans serotype D</name>
    <dbReference type="NCBI Taxonomy" id="214684"/>
    <lineage>
        <taxon>Eukaryota</taxon>
        <taxon>Fungi</taxon>
        <taxon>Dikarya</taxon>
        <taxon>Basidiomycota</taxon>
        <taxon>Agaricomycotina</taxon>
        <taxon>Tremellomycetes</taxon>
        <taxon>Tremellales</taxon>
        <taxon>Cryptococcaceae</taxon>
        <taxon>Cryptococcus</taxon>
        <taxon>Cryptococcus neoformans species complex</taxon>
    </lineage>
</organism>
<evidence type="ECO:0000256" key="13">
    <source>
        <dbReference type="ARBA" id="ARBA00023136"/>
    </source>
</evidence>
<keyword evidence="11 18" id="KW-1133">Transmembrane helix</keyword>
<evidence type="ECO:0000256" key="16">
    <source>
        <dbReference type="ARBA" id="ARBA00046528"/>
    </source>
</evidence>
<comment type="similarity">
    <text evidence="3">Belongs to the complex I NDUFB11 subunit family.</text>
</comment>
<keyword evidence="13 18" id="KW-0472">Membrane</keyword>
<evidence type="ECO:0000256" key="1">
    <source>
        <dbReference type="ARBA" id="ARBA00003195"/>
    </source>
</evidence>
<evidence type="ECO:0000256" key="6">
    <source>
        <dbReference type="ARBA" id="ARBA00022660"/>
    </source>
</evidence>
<keyword evidence="5" id="KW-0813">Transport</keyword>
<evidence type="ECO:0000256" key="4">
    <source>
        <dbReference type="ARBA" id="ARBA00018632"/>
    </source>
</evidence>
<sequence length="111" mass="12520">MVRSALASLARPLSRQSTQSTSLSAKRYASHGPTYNPPSGYLFGERPPKDGKRVKESWENIYYVGMFGGMVFMGVVYAYKPDTSIQSWALKEAKERLEARGEEYQYKPKSA</sequence>
<accession>Q5KPQ1</accession>
<evidence type="ECO:0000256" key="2">
    <source>
        <dbReference type="ARBA" id="ARBA00004434"/>
    </source>
</evidence>
<feature type="region of interest" description="Disordered" evidence="17">
    <location>
        <begin position="1"/>
        <end position="51"/>
    </location>
</feature>
<evidence type="ECO:0000256" key="12">
    <source>
        <dbReference type="ARBA" id="ARBA00023128"/>
    </source>
</evidence>
<dbReference type="PANTHER" id="PTHR40637:SF1">
    <property type="entry name" value="ESSS SUBUNIT OF NADH:UBIQUINONE OXIDOREDUCTASE (COMPLEX I) PROTEIN"/>
    <property type="match status" value="1"/>
</dbReference>
<dbReference type="eggNOG" id="ENOG502S7S9">
    <property type="taxonomic scope" value="Eukaryota"/>
</dbReference>
<keyword evidence="6" id="KW-0679">Respiratory chain</keyword>
<evidence type="ECO:0000313" key="19">
    <source>
        <dbReference type="EMBL" id="AAW40754.1"/>
    </source>
</evidence>
<evidence type="ECO:0000256" key="11">
    <source>
        <dbReference type="ARBA" id="ARBA00022989"/>
    </source>
</evidence>
<dbReference type="OMA" id="WETIFYY"/>
<dbReference type="HOGENOM" id="CLU_138649_1_0_1"/>
<dbReference type="RefSeq" id="XP_566573.1">
    <property type="nucleotide sequence ID" value="XM_566573.2"/>
</dbReference>
<gene>
    <name evidence="19" type="ordered locus">CNA01950</name>
</gene>
<evidence type="ECO:0000313" key="20">
    <source>
        <dbReference type="Proteomes" id="UP000002149"/>
    </source>
</evidence>
<evidence type="ECO:0000256" key="8">
    <source>
        <dbReference type="ARBA" id="ARBA00022792"/>
    </source>
</evidence>
<keyword evidence="20" id="KW-1185">Reference proteome</keyword>